<organism evidence="1 2">
    <name type="scientific">Arthrobacter terricola</name>
    <dbReference type="NCBI Taxonomy" id="2547396"/>
    <lineage>
        <taxon>Bacteria</taxon>
        <taxon>Bacillati</taxon>
        <taxon>Actinomycetota</taxon>
        <taxon>Actinomycetes</taxon>
        <taxon>Micrococcales</taxon>
        <taxon>Micrococcaceae</taxon>
        <taxon>Arthrobacter</taxon>
    </lineage>
</organism>
<evidence type="ECO:0000313" key="2">
    <source>
        <dbReference type="Proteomes" id="UP000295511"/>
    </source>
</evidence>
<dbReference type="OrthoDB" id="3522542at2"/>
<proteinExistence type="predicted"/>
<name>A0A4R5KZK6_9MICC</name>
<accession>A0A4R5KZK6</accession>
<protein>
    <submittedName>
        <fullName evidence="1">Recombinase</fullName>
    </submittedName>
</protein>
<dbReference type="EMBL" id="SMRU01000002">
    <property type="protein sequence ID" value="TDG01347.1"/>
    <property type="molecule type" value="Genomic_DNA"/>
</dbReference>
<dbReference type="Proteomes" id="UP000295511">
    <property type="component" value="Unassembled WGS sequence"/>
</dbReference>
<evidence type="ECO:0000313" key="1">
    <source>
        <dbReference type="EMBL" id="TDG01347.1"/>
    </source>
</evidence>
<keyword evidence="2" id="KW-1185">Reference proteome</keyword>
<sequence length="54" mass="5966">MIARLGELETDLIARRSQAIQEGWSGEVGGLDLTLEHLSGKRDRAQRLPSTTTM</sequence>
<dbReference type="AlphaFoldDB" id="A0A4R5KZK6"/>
<dbReference type="RefSeq" id="WP_133202607.1">
    <property type="nucleotide sequence ID" value="NZ_SMRU01000002.1"/>
</dbReference>
<comment type="caution">
    <text evidence="1">The sequence shown here is derived from an EMBL/GenBank/DDBJ whole genome shotgun (WGS) entry which is preliminary data.</text>
</comment>
<reference evidence="1 2" key="1">
    <citation type="submission" date="2019-03" db="EMBL/GenBank/DDBJ databases">
        <title>Whole genome sequence of Arthrobacter sp JH1-1.</title>
        <authorList>
            <person name="Trinh H.N."/>
        </authorList>
    </citation>
    <scope>NUCLEOTIDE SEQUENCE [LARGE SCALE GENOMIC DNA]</scope>
    <source>
        <strain evidence="1 2">JH1-1</strain>
    </source>
</reference>
<gene>
    <name evidence="1" type="ORF">E1809_02240</name>
</gene>